<keyword evidence="3" id="KW-1185">Reference proteome</keyword>
<evidence type="ECO:0000256" key="1">
    <source>
        <dbReference type="SAM" id="Coils"/>
    </source>
</evidence>
<comment type="caution">
    <text evidence="2">The sequence shown here is derived from an EMBL/GenBank/DDBJ whole genome shotgun (WGS) entry which is preliminary data.</text>
</comment>
<organism evidence="2 3">
    <name type="scientific">Polaribacter atrinae</name>
    <dbReference type="NCBI Taxonomy" id="1333662"/>
    <lineage>
        <taxon>Bacteria</taxon>
        <taxon>Pseudomonadati</taxon>
        <taxon>Bacteroidota</taxon>
        <taxon>Flavobacteriia</taxon>
        <taxon>Flavobacteriales</taxon>
        <taxon>Flavobacteriaceae</taxon>
    </lineage>
</organism>
<keyword evidence="1" id="KW-0175">Coiled coil</keyword>
<dbReference type="AlphaFoldDB" id="A0A176TBW8"/>
<evidence type="ECO:0000313" key="2">
    <source>
        <dbReference type="EMBL" id="OAD45161.1"/>
    </source>
</evidence>
<dbReference type="RefSeq" id="WP_068449792.1">
    <property type="nucleotide sequence ID" value="NZ_CANKUV010000006.1"/>
</dbReference>
<reference evidence="2 3" key="1">
    <citation type="submission" date="2016-02" db="EMBL/GenBank/DDBJ databases">
        <title>Draft genome sequence of Polaribacter atrinae KACC17473.</title>
        <authorList>
            <person name="Shin S.-K."/>
            <person name="Yi H."/>
        </authorList>
    </citation>
    <scope>NUCLEOTIDE SEQUENCE [LARGE SCALE GENOMIC DNA]</scope>
    <source>
        <strain evidence="2 3">KACC 17473</strain>
    </source>
</reference>
<dbReference type="STRING" id="1333662.LPB303_09520"/>
<proteinExistence type="predicted"/>
<dbReference type="Proteomes" id="UP000076923">
    <property type="component" value="Unassembled WGS sequence"/>
</dbReference>
<gene>
    <name evidence="2" type="ORF">LPB303_09520</name>
</gene>
<feature type="coiled-coil region" evidence="1">
    <location>
        <begin position="100"/>
        <end position="162"/>
    </location>
</feature>
<dbReference type="EMBL" id="LVWE01000032">
    <property type="protein sequence ID" value="OAD45161.1"/>
    <property type="molecule type" value="Genomic_DNA"/>
</dbReference>
<accession>A0A176TBW8</accession>
<sequence>MEDKLNQFFSENNFDFQEPHSGHLDRFERALNAQKIPRKTSWKWMSVAASIVLLVGFCLGVGHQKRQLDLADVSPKMEEVQTYFVSTIYQELKTLEENRSLDTEKIIENALEELEELEDVYATFVVELTKNGKQTRVISAMIKNYQQRLLVLENTLKQIENVKKINLEKNETYL</sequence>
<evidence type="ECO:0000313" key="3">
    <source>
        <dbReference type="Proteomes" id="UP000076923"/>
    </source>
</evidence>
<dbReference type="OrthoDB" id="1143801at2"/>
<evidence type="ECO:0008006" key="4">
    <source>
        <dbReference type="Google" id="ProtNLM"/>
    </source>
</evidence>
<protein>
    <recommendedName>
        <fullName evidence="4">Anti-sigma factor</fullName>
    </recommendedName>
</protein>
<name>A0A176TBW8_9FLAO</name>